<comment type="caution">
    <text evidence="2">The sequence shown here is derived from an EMBL/GenBank/DDBJ whole genome shotgun (WGS) entry which is preliminary data.</text>
</comment>
<dbReference type="AlphaFoldDB" id="A0AA40B2E9"/>
<sequence length="193" mass="21680">MQPCNEGDREDCRQYENTFKSKLLKRCPQLTLDNIRYNIEGNGTGDPADESQEGGQGDAASGAELAQHEERPEGKEWIRELTPFTSFLQNLRLDEEKKTPKIKVAILDDGVKLEIATDSHKRDFKDLVAQIVKAKKPILFYSLPDTGPNFDTRPFGPVGLKGIIRICSTTDFDAISQDNIYAKPEFLLPGENH</sequence>
<protein>
    <submittedName>
        <fullName evidence="2">Uncharacterized protein</fullName>
    </submittedName>
</protein>
<evidence type="ECO:0000313" key="3">
    <source>
        <dbReference type="Proteomes" id="UP001172159"/>
    </source>
</evidence>
<evidence type="ECO:0000256" key="1">
    <source>
        <dbReference type="SAM" id="MobiDB-lite"/>
    </source>
</evidence>
<accession>A0AA40B2E9</accession>
<reference evidence="2" key="1">
    <citation type="submission" date="2023-06" db="EMBL/GenBank/DDBJ databases">
        <title>Genome-scale phylogeny and comparative genomics of the fungal order Sordariales.</title>
        <authorList>
            <consortium name="Lawrence Berkeley National Laboratory"/>
            <person name="Hensen N."/>
            <person name="Bonometti L."/>
            <person name="Westerberg I."/>
            <person name="Brannstrom I.O."/>
            <person name="Guillou S."/>
            <person name="Cros-Aarteil S."/>
            <person name="Calhoun S."/>
            <person name="Haridas S."/>
            <person name="Kuo A."/>
            <person name="Mondo S."/>
            <person name="Pangilinan J."/>
            <person name="Riley R."/>
            <person name="Labutti K."/>
            <person name="Andreopoulos B."/>
            <person name="Lipzen A."/>
            <person name="Chen C."/>
            <person name="Yanf M."/>
            <person name="Daum C."/>
            <person name="Ng V."/>
            <person name="Clum A."/>
            <person name="Steindorff A."/>
            <person name="Ohm R."/>
            <person name="Martin F."/>
            <person name="Silar P."/>
            <person name="Natvig D."/>
            <person name="Lalanne C."/>
            <person name="Gautier V."/>
            <person name="Ament-Velasquez S.L."/>
            <person name="Kruys A."/>
            <person name="Hutchinson M.I."/>
            <person name="Powell A.J."/>
            <person name="Barry K."/>
            <person name="Miller A.N."/>
            <person name="Grigoriev I.V."/>
            <person name="Debuchy R."/>
            <person name="Gladieux P."/>
            <person name="Thoren M.H."/>
            <person name="Johannesson H."/>
        </authorList>
    </citation>
    <scope>NUCLEOTIDE SEQUENCE</scope>
    <source>
        <strain evidence="2">CBS 540.89</strain>
    </source>
</reference>
<dbReference type="Proteomes" id="UP001172159">
    <property type="component" value="Unassembled WGS sequence"/>
</dbReference>
<feature type="region of interest" description="Disordered" evidence="1">
    <location>
        <begin position="37"/>
        <end position="74"/>
    </location>
</feature>
<evidence type="ECO:0000313" key="2">
    <source>
        <dbReference type="EMBL" id="KAK0726406.1"/>
    </source>
</evidence>
<organism evidence="2 3">
    <name type="scientific">Apiosordaria backusii</name>
    <dbReference type="NCBI Taxonomy" id="314023"/>
    <lineage>
        <taxon>Eukaryota</taxon>
        <taxon>Fungi</taxon>
        <taxon>Dikarya</taxon>
        <taxon>Ascomycota</taxon>
        <taxon>Pezizomycotina</taxon>
        <taxon>Sordariomycetes</taxon>
        <taxon>Sordariomycetidae</taxon>
        <taxon>Sordariales</taxon>
        <taxon>Lasiosphaeriaceae</taxon>
        <taxon>Apiosordaria</taxon>
    </lineage>
</organism>
<keyword evidence="3" id="KW-1185">Reference proteome</keyword>
<name>A0AA40B2E9_9PEZI</name>
<dbReference type="EMBL" id="JAUKTV010000010">
    <property type="protein sequence ID" value="KAK0726406.1"/>
    <property type="molecule type" value="Genomic_DNA"/>
</dbReference>
<gene>
    <name evidence="2" type="ORF">B0T21DRAFT_413739</name>
</gene>
<proteinExistence type="predicted"/>